<feature type="domain" description="H repeat-associated protein N-terminal" evidence="3">
    <location>
        <begin position="11"/>
        <end position="96"/>
    </location>
</feature>
<dbReference type="InterPro" id="IPR032806">
    <property type="entry name" value="YbfD_N"/>
</dbReference>
<keyword evidence="1" id="KW-0472">Membrane</keyword>
<keyword evidence="1" id="KW-0812">Transmembrane</keyword>
<dbReference type="EMBL" id="BKAJ01000004">
    <property type="protein sequence ID" value="GEP53120.1"/>
    <property type="molecule type" value="Genomic_DNA"/>
</dbReference>
<dbReference type="InterPro" id="IPR002559">
    <property type="entry name" value="Transposase_11"/>
</dbReference>
<keyword evidence="5" id="KW-1185">Reference proteome</keyword>
<keyword evidence="1" id="KW-1133">Transmembrane helix</keyword>
<evidence type="ECO:0000256" key="1">
    <source>
        <dbReference type="SAM" id="Phobius"/>
    </source>
</evidence>
<name>A0A512N2A9_9HYPH</name>
<organism evidence="4 5">
    <name type="scientific">Reyranella soli</name>
    <dbReference type="NCBI Taxonomy" id="1230389"/>
    <lineage>
        <taxon>Bacteria</taxon>
        <taxon>Pseudomonadati</taxon>
        <taxon>Pseudomonadota</taxon>
        <taxon>Alphaproteobacteria</taxon>
        <taxon>Hyphomicrobiales</taxon>
        <taxon>Reyranellaceae</taxon>
        <taxon>Reyranella</taxon>
    </lineage>
</organism>
<dbReference type="GO" id="GO:0006313">
    <property type="term" value="P:DNA transposition"/>
    <property type="evidence" value="ECO:0007669"/>
    <property type="project" value="InterPro"/>
</dbReference>
<dbReference type="Pfam" id="PF01609">
    <property type="entry name" value="DDE_Tnp_1"/>
    <property type="match status" value="1"/>
</dbReference>
<dbReference type="AlphaFoldDB" id="A0A512N2A9"/>
<gene>
    <name evidence="4" type="primary">TRm21</name>
    <name evidence="4" type="ORF">RSO01_02860</name>
</gene>
<evidence type="ECO:0000313" key="5">
    <source>
        <dbReference type="Proteomes" id="UP000321058"/>
    </source>
</evidence>
<evidence type="ECO:0000259" key="3">
    <source>
        <dbReference type="Pfam" id="PF13808"/>
    </source>
</evidence>
<protein>
    <submittedName>
        <fullName evidence="4">ISAs1 family transposase</fullName>
    </submittedName>
</protein>
<dbReference type="Proteomes" id="UP000321058">
    <property type="component" value="Unassembled WGS sequence"/>
</dbReference>
<feature type="transmembrane region" description="Helical" evidence="1">
    <location>
        <begin position="31"/>
        <end position="52"/>
    </location>
</feature>
<accession>A0A512N2A9</accession>
<dbReference type="GO" id="GO:0003677">
    <property type="term" value="F:DNA binding"/>
    <property type="evidence" value="ECO:0007669"/>
    <property type="project" value="InterPro"/>
</dbReference>
<sequence>MREPTMERFAECFEELPDPRADNALHDLTELLFIALLATLCVATSCTDMALFARMKAYLWQDVLELKNGLPSHDTFSRVFRMLDPQAFEASFRRFMKAFAEGANIKRPRGVIALDGKALRRGYERGKSHMPPVMVTAWAAQTRMALANVLAPNNNEAAGALQLLELLQLKGCVVTADALHCHRAMAKAIVDRGGNYVLAVKDNQPALSRDAKAAVQAAVRSAARSATTIDAAHGRKERRTALVAAVKAMAQDHDFPGLKAVARITSKRGKDDTVERYFLMSQLYSPDEVLRIVRTHWTIENGLHWPLDVVLDEDLARNRKDNAPANLAVMRRLALNIARAHPDTKTSLRAKLKRAGWNDTFLFDLIGHMR</sequence>
<dbReference type="PANTHER" id="PTHR30298">
    <property type="entry name" value="H REPEAT-ASSOCIATED PREDICTED TRANSPOSASE"/>
    <property type="match status" value="1"/>
</dbReference>
<dbReference type="NCBIfam" id="NF033564">
    <property type="entry name" value="transpos_ISAs1"/>
    <property type="match status" value="1"/>
</dbReference>
<feature type="domain" description="Transposase IS4-like" evidence="2">
    <location>
        <begin position="108"/>
        <end position="337"/>
    </location>
</feature>
<dbReference type="InterPro" id="IPR051698">
    <property type="entry name" value="Transposase_11-like"/>
</dbReference>
<evidence type="ECO:0000259" key="2">
    <source>
        <dbReference type="Pfam" id="PF01609"/>
    </source>
</evidence>
<reference evidence="4 5" key="1">
    <citation type="submission" date="2019-07" db="EMBL/GenBank/DDBJ databases">
        <title>Whole genome shotgun sequence of Reyranella soli NBRC 108950.</title>
        <authorList>
            <person name="Hosoyama A."/>
            <person name="Uohara A."/>
            <person name="Ohji S."/>
            <person name="Ichikawa N."/>
        </authorList>
    </citation>
    <scope>NUCLEOTIDE SEQUENCE [LARGE SCALE GENOMIC DNA]</scope>
    <source>
        <strain evidence="4 5">NBRC 108950</strain>
    </source>
</reference>
<comment type="caution">
    <text evidence="4">The sequence shown here is derived from an EMBL/GenBank/DDBJ whole genome shotgun (WGS) entry which is preliminary data.</text>
</comment>
<dbReference type="GO" id="GO:0004803">
    <property type="term" value="F:transposase activity"/>
    <property type="evidence" value="ECO:0007669"/>
    <property type="project" value="InterPro"/>
</dbReference>
<dbReference type="Pfam" id="PF13808">
    <property type="entry name" value="DDE_Tnp_1_assoc"/>
    <property type="match status" value="1"/>
</dbReference>
<dbReference type="InterPro" id="IPR047647">
    <property type="entry name" value="ISAs1_transpos"/>
</dbReference>
<dbReference type="PANTHER" id="PTHR30298:SF0">
    <property type="entry name" value="PROTEIN YBFL-RELATED"/>
    <property type="match status" value="1"/>
</dbReference>
<proteinExistence type="predicted"/>
<evidence type="ECO:0000313" key="4">
    <source>
        <dbReference type="EMBL" id="GEP53120.1"/>
    </source>
</evidence>